<feature type="region of interest" description="Disordered" evidence="1">
    <location>
        <begin position="67"/>
        <end position="168"/>
    </location>
</feature>
<organism evidence="2 3">
    <name type="scientific">Pelobates cultripes</name>
    <name type="common">Western spadefoot toad</name>
    <dbReference type="NCBI Taxonomy" id="61616"/>
    <lineage>
        <taxon>Eukaryota</taxon>
        <taxon>Metazoa</taxon>
        <taxon>Chordata</taxon>
        <taxon>Craniata</taxon>
        <taxon>Vertebrata</taxon>
        <taxon>Euteleostomi</taxon>
        <taxon>Amphibia</taxon>
        <taxon>Batrachia</taxon>
        <taxon>Anura</taxon>
        <taxon>Pelobatoidea</taxon>
        <taxon>Pelobatidae</taxon>
        <taxon>Pelobates</taxon>
    </lineage>
</organism>
<dbReference type="EMBL" id="OW240920">
    <property type="protein sequence ID" value="CAH2315842.1"/>
    <property type="molecule type" value="Genomic_DNA"/>
</dbReference>
<dbReference type="AlphaFoldDB" id="A0AAD1WJC3"/>
<gene>
    <name evidence="2" type="ORF">PECUL_23A039446</name>
</gene>
<name>A0AAD1WJC3_PELCU</name>
<keyword evidence="3" id="KW-1185">Reference proteome</keyword>
<accession>A0AAD1WJC3</accession>
<reference evidence="2" key="1">
    <citation type="submission" date="2022-03" db="EMBL/GenBank/DDBJ databases">
        <authorList>
            <person name="Alioto T."/>
            <person name="Alioto T."/>
            <person name="Gomez Garrido J."/>
        </authorList>
    </citation>
    <scope>NUCLEOTIDE SEQUENCE</scope>
</reference>
<feature type="compositionally biased region" description="Basic residues" evidence="1">
    <location>
        <begin position="97"/>
        <end position="123"/>
    </location>
</feature>
<evidence type="ECO:0000313" key="2">
    <source>
        <dbReference type="EMBL" id="CAH2315842.1"/>
    </source>
</evidence>
<sequence length="188" mass="20503">MAAEPCSTNMYLIRKETELRYDRIIKALWKKLEALLWSPQVEASPGGMLLRPKRGGKEMDGTPLTLKMATHKKGPGPTAPKRSKAATRLRLHEAHKAKGTPKAPHQRQPRRKAAVQHGLKRSKARPDGPRGGRTVKPTLAETATLPHRLAQTTAGTSRHSPGEPVTLTTTPLLQRGAQACTLPTRGMG</sequence>
<dbReference type="Proteomes" id="UP001295444">
    <property type="component" value="Chromosome 09"/>
</dbReference>
<protein>
    <submittedName>
        <fullName evidence="2">Uncharacterized protein</fullName>
    </submittedName>
</protein>
<feature type="compositionally biased region" description="Polar residues" evidence="1">
    <location>
        <begin position="150"/>
        <end position="159"/>
    </location>
</feature>
<proteinExistence type="predicted"/>
<evidence type="ECO:0000256" key="1">
    <source>
        <dbReference type="SAM" id="MobiDB-lite"/>
    </source>
</evidence>
<evidence type="ECO:0000313" key="3">
    <source>
        <dbReference type="Proteomes" id="UP001295444"/>
    </source>
</evidence>